<gene>
    <name evidence="1" type="ORF">J4032_24355</name>
</gene>
<protein>
    <submittedName>
        <fullName evidence="1">Glycolipid-binding domain-containing protein</fullName>
    </submittedName>
</protein>
<dbReference type="InterPro" id="IPR009467">
    <property type="entry name" value="Glycolipid-bd_prot_put"/>
</dbReference>
<proteinExistence type="predicted"/>
<organism evidence="1 2">
    <name type="scientific">Streptomyces formicae</name>
    <dbReference type="NCBI Taxonomy" id="1616117"/>
    <lineage>
        <taxon>Bacteria</taxon>
        <taxon>Bacillati</taxon>
        <taxon>Actinomycetota</taxon>
        <taxon>Actinomycetes</taxon>
        <taxon>Kitasatosporales</taxon>
        <taxon>Streptomycetaceae</taxon>
        <taxon>Streptomyces</taxon>
    </lineage>
</organism>
<dbReference type="Proteomes" id="UP000828924">
    <property type="component" value="Chromosome"/>
</dbReference>
<reference evidence="1 2" key="1">
    <citation type="submission" date="2021-03" db="EMBL/GenBank/DDBJ databases">
        <title>Complete genome of Streptomyces formicae strain 1H-GS9 (DSM 100524).</title>
        <authorList>
            <person name="Atanasov K.E."/>
            <person name="Altabella T."/>
            <person name="Ferrer A."/>
        </authorList>
    </citation>
    <scope>NUCLEOTIDE SEQUENCE [LARGE SCALE GENOMIC DNA]</scope>
    <source>
        <strain evidence="1 2">1H-GS9</strain>
    </source>
</reference>
<accession>A0ABY3X3U1</accession>
<name>A0ABY3X3U1_9ACTN</name>
<sequence>MPPPSTAAWRHQDTRAGFEVAYFQAVENGWHIDGYTSAWADGTTFAVEYAIELDAAWRTVGARIRGRSPEGPRSTVLATDGSGHWQVDGEPAPHLDGCFDVDLEASALTNALPVRRLELPAGAAAGAPAAWVRAVGLSVERLEQTYARVSDESGHQRYEYAAPVFDFACRIVFDESGLALDYPGIAVRVA</sequence>
<keyword evidence="2" id="KW-1185">Reference proteome</keyword>
<dbReference type="SUPFAM" id="SSF159275">
    <property type="entry name" value="PA1994-like"/>
    <property type="match status" value="1"/>
</dbReference>
<evidence type="ECO:0000313" key="2">
    <source>
        <dbReference type="Proteomes" id="UP000828924"/>
    </source>
</evidence>
<evidence type="ECO:0000313" key="1">
    <source>
        <dbReference type="EMBL" id="UNM16688.1"/>
    </source>
</evidence>
<dbReference type="Pfam" id="PF06475">
    <property type="entry name" value="Glycolipid_bind"/>
    <property type="match status" value="1"/>
</dbReference>
<dbReference type="EMBL" id="CP071872">
    <property type="protein sequence ID" value="UNM16688.1"/>
    <property type="molecule type" value="Genomic_DNA"/>
</dbReference>